<accession>A0ABZ2L999</accession>
<organism evidence="5 6">
    <name type="scientific">Pendulispora rubella</name>
    <dbReference type="NCBI Taxonomy" id="2741070"/>
    <lineage>
        <taxon>Bacteria</taxon>
        <taxon>Pseudomonadati</taxon>
        <taxon>Myxococcota</taxon>
        <taxon>Myxococcia</taxon>
        <taxon>Myxococcales</taxon>
        <taxon>Sorangiineae</taxon>
        <taxon>Pendulisporaceae</taxon>
        <taxon>Pendulispora</taxon>
    </lineage>
</organism>
<dbReference type="EMBL" id="CP089983">
    <property type="protein sequence ID" value="WXB07504.1"/>
    <property type="molecule type" value="Genomic_DNA"/>
</dbReference>
<evidence type="ECO:0000259" key="4">
    <source>
        <dbReference type="PROSITE" id="PS01124"/>
    </source>
</evidence>
<protein>
    <submittedName>
        <fullName evidence="5">Helix-turn-helix transcriptional regulator</fullName>
    </submittedName>
</protein>
<evidence type="ECO:0000256" key="3">
    <source>
        <dbReference type="ARBA" id="ARBA00023163"/>
    </source>
</evidence>
<sequence length="295" mass="32981">MALKDRAPYVEDRVGPEEVMFHHGALRIGQFRCSRSNPWFTDSGPTSGWLLTFPRLPVLVAHAGEGAIVADPSIVKFFNRGQEFRREALCDAGDACEWFSFDVATVAAAVRPYDPAAADRPGRPFAWTHAPVDSASYLLQRRIAERVLRGDGRDVLDIEEALYALLAQTVANAYAKRGRAARKGAPAPWALQKAVVDHIERTLATRYREPLSLAELAKSVGYSPFHLAHVFRAHTGATIHAKRMKLRMHVALEEVRDPHRDLTSIALDLGFSSHSHFTESFRRTFGQSPRGFRER</sequence>
<evidence type="ECO:0000313" key="6">
    <source>
        <dbReference type="Proteomes" id="UP001374803"/>
    </source>
</evidence>
<dbReference type="RefSeq" id="WP_394837166.1">
    <property type="nucleotide sequence ID" value="NZ_CP089929.1"/>
</dbReference>
<keyword evidence="3" id="KW-0804">Transcription</keyword>
<name>A0ABZ2L999_9BACT</name>
<dbReference type="Pfam" id="PF12833">
    <property type="entry name" value="HTH_18"/>
    <property type="match status" value="1"/>
</dbReference>
<dbReference type="Proteomes" id="UP001374803">
    <property type="component" value="Chromosome"/>
</dbReference>
<dbReference type="SUPFAM" id="SSF46689">
    <property type="entry name" value="Homeodomain-like"/>
    <property type="match status" value="2"/>
</dbReference>
<proteinExistence type="predicted"/>
<evidence type="ECO:0000313" key="5">
    <source>
        <dbReference type="EMBL" id="WXB07504.1"/>
    </source>
</evidence>
<gene>
    <name evidence="5" type="ORF">LVJ94_09690</name>
</gene>
<keyword evidence="6" id="KW-1185">Reference proteome</keyword>
<feature type="domain" description="HTH araC/xylS-type" evidence="4">
    <location>
        <begin position="193"/>
        <end position="295"/>
    </location>
</feature>
<dbReference type="PROSITE" id="PS00041">
    <property type="entry name" value="HTH_ARAC_FAMILY_1"/>
    <property type="match status" value="1"/>
</dbReference>
<keyword evidence="1" id="KW-0805">Transcription regulation</keyword>
<keyword evidence="2" id="KW-0238">DNA-binding</keyword>
<dbReference type="SMART" id="SM00342">
    <property type="entry name" value="HTH_ARAC"/>
    <property type="match status" value="1"/>
</dbReference>
<dbReference type="PRINTS" id="PR00032">
    <property type="entry name" value="HTHARAC"/>
</dbReference>
<evidence type="ECO:0000256" key="1">
    <source>
        <dbReference type="ARBA" id="ARBA00023015"/>
    </source>
</evidence>
<dbReference type="InterPro" id="IPR020449">
    <property type="entry name" value="Tscrpt_reg_AraC-type_HTH"/>
</dbReference>
<dbReference type="PROSITE" id="PS01124">
    <property type="entry name" value="HTH_ARAC_FAMILY_2"/>
    <property type="match status" value="1"/>
</dbReference>
<reference evidence="5" key="1">
    <citation type="submission" date="2021-12" db="EMBL/GenBank/DDBJ databases">
        <title>Discovery of the Pendulisporaceae a myxobacterial family with distinct sporulation behavior and unique specialized metabolism.</title>
        <authorList>
            <person name="Garcia R."/>
            <person name="Popoff A."/>
            <person name="Bader C.D."/>
            <person name="Loehr J."/>
            <person name="Walesch S."/>
            <person name="Walt C."/>
            <person name="Boldt J."/>
            <person name="Bunk B."/>
            <person name="Haeckl F.J.F.P.J."/>
            <person name="Gunesch A.P."/>
            <person name="Birkelbach J."/>
            <person name="Nuebel U."/>
            <person name="Pietschmann T."/>
            <person name="Bach T."/>
            <person name="Mueller R."/>
        </authorList>
    </citation>
    <scope>NUCLEOTIDE SEQUENCE</scope>
    <source>
        <strain evidence="5">MSr11367</strain>
    </source>
</reference>
<evidence type="ECO:0000256" key="2">
    <source>
        <dbReference type="ARBA" id="ARBA00023125"/>
    </source>
</evidence>
<dbReference type="InterPro" id="IPR050204">
    <property type="entry name" value="AraC_XylS_family_regulators"/>
</dbReference>
<dbReference type="Gene3D" id="1.10.10.60">
    <property type="entry name" value="Homeodomain-like"/>
    <property type="match status" value="2"/>
</dbReference>
<dbReference type="InterPro" id="IPR018060">
    <property type="entry name" value="HTH_AraC"/>
</dbReference>
<dbReference type="PANTHER" id="PTHR46796">
    <property type="entry name" value="HTH-TYPE TRANSCRIPTIONAL ACTIVATOR RHAS-RELATED"/>
    <property type="match status" value="1"/>
</dbReference>
<dbReference type="InterPro" id="IPR018062">
    <property type="entry name" value="HTH_AraC-typ_CS"/>
</dbReference>
<dbReference type="InterPro" id="IPR009057">
    <property type="entry name" value="Homeodomain-like_sf"/>
</dbReference>